<keyword evidence="3" id="KW-1185">Reference proteome</keyword>
<feature type="region of interest" description="Disordered" evidence="1">
    <location>
        <begin position="91"/>
        <end position="192"/>
    </location>
</feature>
<protein>
    <submittedName>
        <fullName evidence="2">Uncharacterized protein</fullName>
    </submittedName>
</protein>
<reference evidence="2 3" key="1">
    <citation type="journal article" date="2024" name="J Genomics">
        <title>Draft genome sequencing and assembly of Favolaschia claudopus CIRM-BRFM 2984 isolated from oak limbs.</title>
        <authorList>
            <person name="Navarro D."/>
            <person name="Drula E."/>
            <person name="Chaduli D."/>
            <person name="Cazenave R."/>
            <person name="Ahrendt S."/>
            <person name="Wang J."/>
            <person name="Lipzen A."/>
            <person name="Daum C."/>
            <person name="Barry K."/>
            <person name="Grigoriev I.V."/>
            <person name="Favel A."/>
            <person name="Rosso M.N."/>
            <person name="Martin F."/>
        </authorList>
    </citation>
    <scope>NUCLEOTIDE SEQUENCE [LARGE SCALE GENOMIC DNA]</scope>
    <source>
        <strain evidence="2 3">CIRM-BRFM 2984</strain>
    </source>
</reference>
<sequence>IDVDPFTAPHGQKAVSWQQVVDNLAEQGFRHTTISAASIQHKVEAMISFKKNPNGKHKNLANIIGEGTSASITIAALLERLETNFDAAKDKSDEAKAKLKKKNDEDRDGGEAIRQASLRAGRKRARSPSDDEDTDSGPNTPCSRPGATDSSLENIDSDLDNDSDTETPAKGKKSSKRRRGMRRSASGDADDLLGLMKAENDRRAAHDTRVAQSLETFVADSREQKKEFTSLLKELVANDRAKD</sequence>
<evidence type="ECO:0000313" key="3">
    <source>
        <dbReference type="Proteomes" id="UP001362999"/>
    </source>
</evidence>
<feature type="compositionally biased region" description="Basic and acidic residues" evidence="1">
    <location>
        <begin position="91"/>
        <end position="111"/>
    </location>
</feature>
<feature type="compositionally biased region" description="Acidic residues" evidence="1">
    <location>
        <begin position="155"/>
        <end position="165"/>
    </location>
</feature>
<feature type="non-terminal residue" evidence="2">
    <location>
        <position position="1"/>
    </location>
</feature>
<dbReference type="EMBL" id="JAWWNJ010000016">
    <property type="protein sequence ID" value="KAK7039744.1"/>
    <property type="molecule type" value="Genomic_DNA"/>
</dbReference>
<dbReference type="AlphaFoldDB" id="A0AAW0CPL7"/>
<dbReference type="Proteomes" id="UP001362999">
    <property type="component" value="Unassembled WGS sequence"/>
</dbReference>
<comment type="caution">
    <text evidence="2">The sequence shown here is derived from an EMBL/GenBank/DDBJ whole genome shotgun (WGS) entry which is preliminary data.</text>
</comment>
<gene>
    <name evidence="2" type="ORF">R3P38DRAFT_2514352</name>
</gene>
<evidence type="ECO:0000256" key="1">
    <source>
        <dbReference type="SAM" id="MobiDB-lite"/>
    </source>
</evidence>
<name>A0AAW0CPL7_9AGAR</name>
<accession>A0AAW0CPL7</accession>
<organism evidence="2 3">
    <name type="scientific">Favolaschia claudopus</name>
    <dbReference type="NCBI Taxonomy" id="2862362"/>
    <lineage>
        <taxon>Eukaryota</taxon>
        <taxon>Fungi</taxon>
        <taxon>Dikarya</taxon>
        <taxon>Basidiomycota</taxon>
        <taxon>Agaricomycotina</taxon>
        <taxon>Agaricomycetes</taxon>
        <taxon>Agaricomycetidae</taxon>
        <taxon>Agaricales</taxon>
        <taxon>Marasmiineae</taxon>
        <taxon>Mycenaceae</taxon>
        <taxon>Favolaschia</taxon>
    </lineage>
</organism>
<proteinExistence type="predicted"/>
<evidence type="ECO:0000313" key="2">
    <source>
        <dbReference type="EMBL" id="KAK7039744.1"/>
    </source>
</evidence>
<feature type="compositionally biased region" description="Basic residues" evidence="1">
    <location>
        <begin position="170"/>
        <end position="182"/>
    </location>
</feature>
<feature type="compositionally biased region" description="Polar residues" evidence="1">
    <location>
        <begin position="136"/>
        <end position="154"/>
    </location>
</feature>